<organism evidence="2 3">
    <name type="scientific">Paenibacillus profundus</name>
    <dbReference type="NCBI Taxonomy" id="1173085"/>
    <lineage>
        <taxon>Bacteria</taxon>
        <taxon>Bacillati</taxon>
        <taxon>Bacillota</taxon>
        <taxon>Bacilli</taxon>
        <taxon>Bacillales</taxon>
        <taxon>Paenibacillaceae</taxon>
        <taxon>Paenibacillus</taxon>
    </lineage>
</organism>
<evidence type="ECO:0000313" key="3">
    <source>
        <dbReference type="Proteomes" id="UP001199916"/>
    </source>
</evidence>
<dbReference type="CDD" id="cd12797">
    <property type="entry name" value="M23_peptidase"/>
    <property type="match status" value="1"/>
</dbReference>
<comment type="caution">
    <text evidence="2">The sequence shown here is derived from an EMBL/GenBank/DDBJ whole genome shotgun (WGS) entry which is preliminary data.</text>
</comment>
<feature type="domain" description="M23ase beta-sheet core" evidence="1">
    <location>
        <begin position="198"/>
        <end position="298"/>
    </location>
</feature>
<gene>
    <name evidence="2" type="ORF">LQV63_13105</name>
</gene>
<dbReference type="EMBL" id="JAJNBZ010000008">
    <property type="protein sequence ID" value="MCE5170250.1"/>
    <property type="molecule type" value="Genomic_DNA"/>
</dbReference>
<dbReference type="InterPro" id="IPR011055">
    <property type="entry name" value="Dup_hybrid_motif"/>
</dbReference>
<dbReference type="InterPro" id="IPR016047">
    <property type="entry name" value="M23ase_b-sheet_dom"/>
</dbReference>
<keyword evidence="3" id="KW-1185">Reference proteome</keyword>
<name>A0ABS8YIS8_9BACL</name>
<proteinExistence type="predicted"/>
<sequence>MIEDIRRRRQERIREIINKENPREAKMVVMEPQNITDDKYIIPYEDEFPLAADPRGDVTWNDTESIPAYSGDPERLWKSSRRQWHDRYGWDQEPGGGLWRSIRIRLMLSVLLLAAAYGVMRYPAEWNAPARAWIVQALTEEMDMKPIAAWYNRTFSGAPSFIPQFAQGVDATKPAQAQISLIPPLKGQVVQPFAMSLKGVRIAADSSEGGVAEVHSATTGRVIDITHHPEKGTTVIVQHAEGLETVYGGLSSSSVQMNDWVEAGEAIGSLADFSSSSSAAQPNTLYFSIKKEGQYIDPSDVISFD</sequence>
<dbReference type="RefSeq" id="WP_233697025.1">
    <property type="nucleotide sequence ID" value="NZ_JAJNBZ010000008.1"/>
</dbReference>
<dbReference type="InterPro" id="IPR050570">
    <property type="entry name" value="Cell_wall_metabolism_enzyme"/>
</dbReference>
<dbReference type="Pfam" id="PF01551">
    <property type="entry name" value="Peptidase_M23"/>
    <property type="match status" value="1"/>
</dbReference>
<reference evidence="2 3" key="1">
    <citation type="submission" date="2021-11" db="EMBL/GenBank/DDBJ databases">
        <title>Draft genome sequence of Paenibacillus profundus YoMME, a new Gram-positive bacteria with exoelectrogenic properties.</title>
        <authorList>
            <person name="Hubenova Y."/>
            <person name="Hubenova E."/>
            <person name="Manasiev Y."/>
            <person name="Peykov S."/>
            <person name="Mitov M."/>
        </authorList>
    </citation>
    <scope>NUCLEOTIDE SEQUENCE [LARGE SCALE GENOMIC DNA]</scope>
    <source>
        <strain evidence="2 3">YoMME</strain>
    </source>
</reference>
<dbReference type="PANTHER" id="PTHR21666:SF274">
    <property type="entry name" value="STAGE IV SPORULATION PROTEIN FA"/>
    <property type="match status" value="1"/>
</dbReference>
<dbReference type="Gene3D" id="2.70.70.10">
    <property type="entry name" value="Glucose Permease (Domain IIA)"/>
    <property type="match status" value="1"/>
</dbReference>
<accession>A0ABS8YIS8</accession>
<dbReference type="Proteomes" id="UP001199916">
    <property type="component" value="Unassembled WGS sequence"/>
</dbReference>
<evidence type="ECO:0000313" key="2">
    <source>
        <dbReference type="EMBL" id="MCE5170250.1"/>
    </source>
</evidence>
<evidence type="ECO:0000259" key="1">
    <source>
        <dbReference type="Pfam" id="PF01551"/>
    </source>
</evidence>
<dbReference type="SUPFAM" id="SSF51261">
    <property type="entry name" value="Duplicated hybrid motif"/>
    <property type="match status" value="1"/>
</dbReference>
<dbReference type="PANTHER" id="PTHR21666">
    <property type="entry name" value="PEPTIDASE-RELATED"/>
    <property type="match status" value="1"/>
</dbReference>
<protein>
    <submittedName>
        <fullName evidence="2">M23 family metallopeptidase</fullName>
    </submittedName>
</protein>